<dbReference type="OrthoDB" id="2084269at2"/>
<protein>
    <recommendedName>
        <fullName evidence="2">Bacterial PH domain-containing protein</fullName>
    </recommendedName>
</protein>
<dbReference type="RefSeq" id="WP_118335174.1">
    <property type="nucleotide sequence ID" value="NZ_AP025567.1"/>
</dbReference>
<proteinExistence type="predicted"/>
<evidence type="ECO:0000313" key="4">
    <source>
        <dbReference type="Proteomes" id="UP000284841"/>
    </source>
</evidence>
<dbReference type="EMBL" id="QRMS01000002">
    <property type="protein sequence ID" value="RHJ88504.1"/>
    <property type="molecule type" value="Genomic_DNA"/>
</dbReference>
<evidence type="ECO:0000313" key="3">
    <source>
        <dbReference type="EMBL" id="RHJ88504.1"/>
    </source>
</evidence>
<keyword evidence="1" id="KW-1133">Transmembrane helix</keyword>
<reference evidence="3 4" key="1">
    <citation type="submission" date="2018-08" db="EMBL/GenBank/DDBJ databases">
        <title>A genome reference for cultivated species of the human gut microbiota.</title>
        <authorList>
            <person name="Zou Y."/>
            <person name="Xue W."/>
            <person name="Luo G."/>
        </authorList>
    </citation>
    <scope>NUCLEOTIDE SEQUENCE [LARGE SCALE GENOMIC DNA]</scope>
    <source>
        <strain evidence="3 4">AM07-24</strain>
    </source>
</reference>
<dbReference type="InterPro" id="IPR048871">
    <property type="entry name" value="PH_7_bact"/>
</dbReference>
<feature type="domain" description="Bacterial PH" evidence="2">
    <location>
        <begin position="3"/>
        <end position="134"/>
    </location>
</feature>
<dbReference type="AlphaFoldDB" id="A0A415E4I4"/>
<name>A0A415E4I4_9FIRM</name>
<keyword evidence="4" id="KW-1185">Reference proteome</keyword>
<sequence>MAKIKAYDDKALRKSTRVAAVIAGIALIALSICSSVKYSAIIGVVLLLAVVFGKETYATEEGISVEYDFFVFKHVIHWGFEEITDIHLEGKRGSYQGMHFLKDVMTRRLLFSRDEVDQVLQMAKSRNSAIHVENID</sequence>
<comment type="caution">
    <text evidence="3">The sequence shown here is derived from an EMBL/GenBank/DDBJ whole genome shotgun (WGS) entry which is preliminary data.</text>
</comment>
<feature type="transmembrane region" description="Helical" evidence="1">
    <location>
        <begin position="21"/>
        <end position="52"/>
    </location>
</feature>
<keyword evidence="1" id="KW-0472">Membrane</keyword>
<accession>A0A415E4I4</accession>
<dbReference type="Proteomes" id="UP000284841">
    <property type="component" value="Unassembled WGS sequence"/>
</dbReference>
<keyword evidence="1" id="KW-0812">Transmembrane</keyword>
<organism evidence="3 4">
    <name type="scientific">Emergencia timonensis</name>
    <dbReference type="NCBI Taxonomy" id="1776384"/>
    <lineage>
        <taxon>Bacteria</taxon>
        <taxon>Bacillati</taxon>
        <taxon>Bacillota</taxon>
        <taxon>Clostridia</taxon>
        <taxon>Peptostreptococcales</taxon>
        <taxon>Anaerovoracaceae</taxon>
        <taxon>Emergencia</taxon>
    </lineage>
</organism>
<gene>
    <name evidence="3" type="ORF">DW099_08980</name>
</gene>
<dbReference type="Pfam" id="PF20794">
    <property type="entry name" value="bPH_7"/>
    <property type="match status" value="1"/>
</dbReference>
<evidence type="ECO:0000256" key="1">
    <source>
        <dbReference type="SAM" id="Phobius"/>
    </source>
</evidence>
<evidence type="ECO:0000259" key="2">
    <source>
        <dbReference type="Pfam" id="PF20794"/>
    </source>
</evidence>
<dbReference type="STRING" id="1776384.GCA_900086585_04149"/>